<dbReference type="PROSITE" id="PS50181">
    <property type="entry name" value="FBOX"/>
    <property type="match status" value="1"/>
</dbReference>
<reference evidence="2" key="1">
    <citation type="submission" date="2020-07" db="EMBL/GenBank/DDBJ databases">
        <title>Genome sequence and genetic diversity analysis of an under-domesticated orphan crop, white fonio (Digitaria exilis).</title>
        <authorList>
            <person name="Bennetzen J.L."/>
            <person name="Chen S."/>
            <person name="Ma X."/>
            <person name="Wang X."/>
            <person name="Yssel A.E.J."/>
            <person name="Chaluvadi S.R."/>
            <person name="Johnson M."/>
            <person name="Gangashetty P."/>
            <person name="Hamidou F."/>
            <person name="Sanogo M.D."/>
            <person name="Zwaenepoel A."/>
            <person name="Wallace J."/>
            <person name="Van De Peer Y."/>
            <person name="Van Deynze A."/>
        </authorList>
    </citation>
    <scope>NUCLEOTIDE SEQUENCE</scope>
    <source>
        <tissue evidence="2">Leaves</tissue>
    </source>
</reference>
<evidence type="ECO:0000313" key="2">
    <source>
        <dbReference type="EMBL" id="KAF8705787.1"/>
    </source>
</evidence>
<organism evidence="2 3">
    <name type="scientific">Digitaria exilis</name>
    <dbReference type="NCBI Taxonomy" id="1010633"/>
    <lineage>
        <taxon>Eukaryota</taxon>
        <taxon>Viridiplantae</taxon>
        <taxon>Streptophyta</taxon>
        <taxon>Embryophyta</taxon>
        <taxon>Tracheophyta</taxon>
        <taxon>Spermatophyta</taxon>
        <taxon>Magnoliopsida</taxon>
        <taxon>Liliopsida</taxon>
        <taxon>Poales</taxon>
        <taxon>Poaceae</taxon>
        <taxon>PACMAD clade</taxon>
        <taxon>Panicoideae</taxon>
        <taxon>Panicodae</taxon>
        <taxon>Paniceae</taxon>
        <taxon>Anthephorinae</taxon>
        <taxon>Digitaria</taxon>
    </lineage>
</organism>
<sequence>METKKRKPATLTGDWAALPDDALLAIFGGLGHADIFLGAELTCASWRRVAVREPTLWRRIDLRSSDGSRARSNPSPRAWRAMARAAVGRSAGKCESYAGSVDADFLAYLAASPPLLRSLHVTSFFHLPIKESAADMEIPYLPMLEHLMLSHEARRFYLYGPMGSMLRMKLERMVKDMYIYASLEERTTIYRRLNPRGRLSMHAQT</sequence>
<name>A0A835BQQ5_9POAL</name>
<proteinExistence type="predicted"/>
<protein>
    <recommendedName>
        <fullName evidence="1">F-box domain-containing protein</fullName>
    </recommendedName>
</protein>
<dbReference type="OrthoDB" id="656394at2759"/>
<dbReference type="Pfam" id="PF12937">
    <property type="entry name" value="F-box-like"/>
    <property type="match status" value="1"/>
</dbReference>
<accession>A0A835BQQ5</accession>
<gene>
    <name evidence="2" type="ORF">HU200_030992</name>
</gene>
<dbReference type="InterPro" id="IPR001810">
    <property type="entry name" value="F-box_dom"/>
</dbReference>
<evidence type="ECO:0000313" key="3">
    <source>
        <dbReference type="Proteomes" id="UP000636709"/>
    </source>
</evidence>
<dbReference type="Proteomes" id="UP000636709">
    <property type="component" value="Unassembled WGS sequence"/>
</dbReference>
<dbReference type="FunFam" id="1.20.1280.50:FF:000037">
    <property type="entry name" value="F-box protein SKIP19"/>
    <property type="match status" value="1"/>
</dbReference>
<feature type="domain" description="F-box" evidence="1">
    <location>
        <begin position="12"/>
        <end position="60"/>
    </location>
</feature>
<dbReference type="InterPro" id="IPR036047">
    <property type="entry name" value="F-box-like_dom_sf"/>
</dbReference>
<dbReference type="Gene3D" id="1.20.1280.50">
    <property type="match status" value="1"/>
</dbReference>
<evidence type="ECO:0000259" key="1">
    <source>
        <dbReference type="PROSITE" id="PS50181"/>
    </source>
</evidence>
<dbReference type="SUPFAM" id="SSF81383">
    <property type="entry name" value="F-box domain"/>
    <property type="match status" value="1"/>
</dbReference>
<dbReference type="EMBL" id="JACEFO010001768">
    <property type="protein sequence ID" value="KAF8705787.1"/>
    <property type="molecule type" value="Genomic_DNA"/>
</dbReference>
<keyword evidence="3" id="KW-1185">Reference proteome</keyword>
<comment type="caution">
    <text evidence="2">The sequence shown here is derived from an EMBL/GenBank/DDBJ whole genome shotgun (WGS) entry which is preliminary data.</text>
</comment>
<dbReference type="PANTHER" id="PTHR38926:SF2">
    <property type="entry name" value="F-BOX_LRR-REPEAT PROTEIN 21-RELATED"/>
    <property type="match status" value="1"/>
</dbReference>
<dbReference type="PANTHER" id="PTHR38926">
    <property type="entry name" value="F-BOX DOMAIN CONTAINING PROTEIN, EXPRESSED"/>
    <property type="match status" value="1"/>
</dbReference>
<dbReference type="AlphaFoldDB" id="A0A835BQQ5"/>